<keyword evidence="4" id="KW-1015">Disulfide bond</keyword>
<evidence type="ECO:0000256" key="3">
    <source>
        <dbReference type="ARBA" id="ARBA00023002"/>
    </source>
</evidence>
<reference evidence="7" key="1">
    <citation type="journal article" date="2020" name="mSystems">
        <title>Genome- and Community-Level Interaction Insights into Carbon Utilization and Element Cycling Functions of Hydrothermarchaeota in Hydrothermal Sediment.</title>
        <authorList>
            <person name="Zhou Z."/>
            <person name="Liu Y."/>
            <person name="Xu W."/>
            <person name="Pan J."/>
            <person name="Luo Z.H."/>
            <person name="Li M."/>
        </authorList>
    </citation>
    <scope>NUCLEOTIDE SEQUENCE [LARGE SCALE GENOMIC DNA]</scope>
    <source>
        <strain evidence="7">SpSt-23</strain>
    </source>
</reference>
<dbReference type="InterPro" id="IPR023753">
    <property type="entry name" value="FAD/NAD-binding_dom"/>
</dbReference>
<dbReference type="PANTHER" id="PTHR48105">
    <property type="entry name" value="THIOREDOXIN REDUCTASE 1-RELATED-RELATED"/>
    <property type="match status" value="1"/>
</dbReference>
<dbReference type="SUPFAM" id="SSF51905">
    <property type="entry name" value="FAD/NAD(P)-binding domain"/>
    <property type="match status" value="1"/>
</dbReference>
<proteinExistence type="predicted"/>
<evidence type="ECO:0000259" key="6">
    <source>
        <dbReference type="Pfam" id="PF07992"/>
    </source>
</evidence>
<dbReference type="Pfam" id="PF07992">
    <property type="entry name" value="Pyr_redox_2"/>
    <property type="match status" value="1"/>
</dbReference>
<evidence type="ECO:0000256" key="2">
    <source>
        <dbReference type="ARBA" id="ARBA00022827"/>
    </source>
</evidence>
<feature type="domain" description="FAD/NAD(P)-binding" evidence="6">
    <location>
        <begin position="24"/>
        <end position="317"/>
    </location>
</feature>
<evidence type="ECO:0000256" key="4">
    <source>
        <dbReference type="ARBA" id="ARBA00023157"/>
    </source>
</evidence>
<dbReference type="PROSITE" id="PS00573">
    <property type="entry name" value="PYRIDINE_REDOX_2"/>
    <property type="match status" value="1"/>
</dbReference>
<gene>
    <name evidence="7" type="ORF">ENP55_07310</name>
</gene>
<protein>
    <submittedName>
        <fullName evidence="7">FAD-binding protein</fullName>
    </submittedName>
</protein>
<keyword evidence="2" id="KW-0274">FAD</keyword>
<keyword evidence="1" id="KW-0285">Flavoprotein</keyword>
<organism evidence="7">
    <name type="scientific">Thermosphaera aggregans</name>
    <dbReference type="NCBI Taxonomy" id="54254"/>
    <lineage>
        <taxon>Archaea</taxon>
        <taxon>Thermoproteota</taxon>
        <taxon>Thermoprotei</taxon>
        <taxon>Desulfurococcales</taxon>
        <taxon>Desulfurococcaceae</taxon>
        <taxon>Thermosphaera</taxon>
    </lineage>
</organism>
<comment type="caution">
    <text evidence="7">The sequence shown here is derived from an EMBL/GenBank/DDBJ whole genome shotgun (WGS) entry which is preliminary data.</text>
</comment>
<evidence type="ECO:0000256" key="5">
    <source>
        <dbReference type="ARBA" id="ARBA00023284"/>
    </source>
</evidence>
<dbReference type="InterPro" id="IPR008255">
    <property type="entry name" value="Pyr_nucl-diS_OxRdtase_2_AS"/>
</dbReference>
<sequence length="340" mass="36593">MSTKFRITGLSAVRTAPAVEDKYETIVVGGGPAGLTAALYSARYGHKTLLVTKLLGGNITEAPLVDDYIGIPDISGNDLADKFVKHVKKYNIPIVVDEVVDVVRKPEENMWCVKLRDLKKEVCAYAVILAVGSEKKKLGVPGEKELVGRGVSYCATCDGPLFKDKVVAVVGGGNAALTSAIYLAKIASKVYLIHRRSEFRAFNVYVEAARSSPNITFLTDSVITEIIGKDRVEAVRVLNVVNKEESILNVDGVFVEIGLQPPVEFFKKIGLELDETGRVRVNVDRSTNLPGLFVAGDAAGGPYKYRFEQIITAAADGAIAADAACKYICTLRHAGGSTLK</sequence>
<keyword evidence="5" id="KW-0676">Redox-active center</keyword>
<dbReference type="PRINTS" id="PR00368">
    <property type="entry name" value="FADPNR"/>
</dbReference>
<dbReference type="GO" id="GO:0016668">
    <property type="term" value="F:oxidoreductase activity, acting on a sulfur group of donors, NAD(P) as acceptor"/>
    <property type="evidence" value="ECO:0007669"/>
    <property type="project" value="UniProtKB-ARBA"/>
</dbReference>
<evidence type="ECO:0000313" key="7">
    <source>
        <dbReference type="EMBL" id="HEF88052.1"/>
    </source>
</evidence>
<dbReference type="PRINTS" id="PR00469">
    <property type="entry name" value="PNDRDTASEII"/>
</dbReference>
<dbReference type="InterPro" id="IPR036188">
    <property type="entry name" value="FAD/NAD-bd_sf"/>
</dbReference>
<dbReference type="AlphaFoldDB" id="A0A7C2BL97"/>
<dbReference type="Gene3D" id="3.50.50.60">
    <property type="entry name" value="FAD/NAD(P)-binding domain"/>
    <property type="match status" value="2"/>
</dbReference>
<dbReference type="InterPro" id="IPR050097">
    <property type="entry name" value="Ferredoxin-NADP_redctase_2"/>
</dbReference>
<dbReference type="EMBL" id="DSJT01000045">
    <property type="protein sequence ID" value="HEF88052.1"/>
    <property type="molecule type" value="Genomic_DNA"/>
</dbReference>
<name>A0A7C2BL97_9CREN</name>
<accession>A0A7C2BL97</accession>
<keyword evidence="3" id="KW-0560">Oxidoreductase</keyword>
<evidence type="ECO:0000256" key="1">
    <source>
        <dbReference type="ARBA" id="ARBA00022630"/>
    </source>
</evidence>